<feature type="compositionally biased region" description="Basic and acidic residues" evidence="1">
    <location>
        <begin position="61"/>
        <end position="78"/>
    </location>
</feature>
<accession>B8AE23</accession>
<protein>
    <submittedName>
        <fullName evidence="2">Uncharacterized protein</fullName>
    </submittedName>
</protein>
<name>B8AE23_ORYSI</name>
<feature type="region of interest" description="Disordered" evidence="1">
    <location>
        <begin position="41"/>
        <end position="106"/>
    </location>
</feature>
<evidence type="ECO:0000313" key="3">
    <source>
        <dbReference type="Proteomes" id="UP000007015"/>
    </source>
</evidence>
<dbReference type="Proteomes" id="UP000007015">
    <property type="component" value="Chromosome 2"/>
</dbReference>
<proteinExistence type="predicted"/>
<organism evidence="2 3">
    <name type="scientific">Oryza sativa subsp. indica</name>
    <name type="common">Rice</name>
    <dbReference type="NCBI Taxonomy" id="39946"/>
    <lineage>
        <taxon>Eukaryota</taxon>
        <taxon>Viridiplantae</taxon>
        <taxon>Streptophyta</taxon>
        <taxon>Embryophyta</taxon>
        <taxon>Tracheophyta</taxon>
        <taxon>Spermatophyta</taxon>
        <taxon>Magnoliopsida</taxon>
        <taxon>Liliopsida</taxon>
        <taxon>Poales</taxon>
        <taxon>Poaceae</taxon>
        <taxon>BOP clade</taxon>
        <taxon>Oryzoideae</taxon>
        <taxon>Oryzeae</taxon>
        <taxon>Oryzinae</taxon>
        <taxon>Oryza</taxon>
        <taxon>Oryza sativa</taxon>
    </lineage>
</organism>
<keyword evidence="3" id="KW-1185">Reference proteome</keyword>
<dbReference type="HOGENOM" id="CLU_1153306_0_0_1"/>
<sequence length="241" mass="26057">MPTRRIEFRDKAAAAAAGQFILDVVDVVIGDHLYELSFIVEPDNGSDKPLPMDMENLDDGTLEKEEGNLNQDLGKESGGDPGNNSLIGSGGQVSERGGPSIPAAHLSLIPESDGLNVSDEEFDGLDDDSVMVKKVNTQQSLGEKLAAIPEAVISPSRKSKRRASDSDQLVLQRAEKLKADKNLDNLQAKGNFHDNVSFLQFTNEQISAALDNLGVITLGTNFILDDVINDLKSIEEKRLSK</sequence>
<dbReference type="EMBL" id="CM000127">
    <property type="protein sequence ID" value="EEC74147.1"/>
    <property type="molecule type" value="Genomic_DNA"/>
</dbReference>
<reference evidence="2 3" key="1">
    <citation type="journal article" date="2005" name="PLoS Biol.">
        <title>The genomes of Oryza sativa: a history of duplications.</title>
        <authorList>
            <person name="Yu J."/>
            <person name="Wang J."/>
            <person name="Lin W."/>
            <person name="Li S."/>
            <person name="Li H."/>
            <person name="Zhou J."/>
            <person name="Ni P."/>
            <person name="Dong W."/>
            <person name="Hu S."/>
            <person name="Zeng C."/>
            <person name="Zhang J."/>
            <person name="Zhang Y."/>
            <person name="Li R."/>
            <person name="Xu Z."/>
            <person name="Li S."/>
            <person name="Li X."/>
            <person name="Zheng H."/>
            <person name="Cong L."/>
            <person name="Lin L."/>
            <person name="Yin J."/>
            <person name="Geng J."/>
            <person name="Li G."/>
            <person name="Shi J."/>
            <person name="Liu J."/>
            <person name="Lv H."/>
            <person name="Li J."/>
            <person name="Wang J."/>
            <person name="Deng Y."/>
            <person name="Ran L."/>
            <person name="Shi X."/>
            <person name="Wang X."/>
            <person name="Wu Q."/>
            <person name="Li C."/>
            <person name="Ren X."/>
            <person name="Wang J."/>
            <person name="Wang X."/>
            <person name="Li D."/>
            <person name="Liu D."/>
            <person name="Zhang X."/>
            <person name="Ji Z."/>
            <person name="Zhao W."/>
            <person name="Sun Y."/>
            <person name="Zhang Z."/>
            <person name="Bao J."/>
            <person name="Han Y."/>
            <person name="Dong L."/>
            <person name="Ji J."/>
            <person name="Chen P."/>
            <person name="Wu S."/>
            <person name="Liu J."/>
            <person name="Xiao Y."/>
            <person name="Bu D."/>
            <person name="Tan J."/>
            <person name="Yang L."/>
            <person name="Ye C."/>
            <person name="Zhang J."/>
            <person name="Xu J."/>
            <person name="Zhou Y."/>
            <person name="Yu Y."/>
            <person name="Zhang B."/>
            <person name="Zhuang S."/>
            <person name="Wei H."/>
            <person name="Liu B."/>
            <person name="Lei M."/>
            <person name="Yu H."/>
            <person name="Li Y."/>
            <person name="Xu H."/>
            <person name="Wei S."/>
            <person name="He X."/>
            <person name="Fang L."/>
            <person name="Zhang Z."/>
            <person name="Zhang Y."/>
            <person name="Huang X."/>
            <person name="Su Z."/>
            <person name="Tong W."/>
            <person name="Li J."/>
            <person name="Tong Z."/>
            <person name="Li S."/>
            <person name="Ye J."/>
            <person name="Wang L."/>
            <person name="Fang L."/>
            <person name="Lei T."/>
            <person name="Chen C."/>
            <person name="Chen H."/>
            <person name="Xu Z."/>
            <person name="Li H."/>
            <person name="Huang H."/>
            <person name="Zhang F."/>
            <person name="Xu H."/>
            <person name="Li N."/>
            <person name="Zhao C."/>
            <person name="Li S."/>
            <person name="Dong L."/>
            <person name="Huang Y."/>
            <person name="Li L."/>
            <person name="Xi Y."/>
            <person name="Qi Q."/>
            <person name="Li W."/>
            <person name="Zhang B."/>
            <person name="Hu W."/>
            <person name="Zhang Y."/>
            <person name="Tian X."/>
            <person name="Jiao Y."/>
            <person name="Liang X."/>
            <person name="Jin J."/>
            <person name="Gao L."/>
            <person name="Zheng W."/>
            <person name="Hao B."/>
            <person name="Liu S."/>
            <person name="Wang W."/>
            <person name="Yuan L."/>
            <person name="Cao M."/>
            <person name="McDermott J."/>
            <person name="Samudrala R."/>
            <person name="Wang J."/>
            <person name="Wong G.K."/>
            <person name="Yang H."/>
        </authorList>
    </citation>
    <scope>NUCLEOTIDE SEQUENCE [LARGE SCALE GENOMIC DNA]</scope>
    <source>
        <strain evidence="3">cv. 93-11</strain>
    </source>
</reference>
<dbReference type="Gramene" id="BGIOSGA009177-TA">
    <property type="protein sequence ID" value="BGIOSGA009177-PA"/>
    <property type="gene ID" value="BGIOSGA009177"/>
</dbReference>
<dbReference type="AlphaFoldDB" id="B8AE23"/>
<gene>
    <name evidence="2" type="ORF">OsI_09227</name>
</gene>
<evidence type="ECO:0000256" key="1">
    <source>
        <dbReference type="SAM" id="MobiDB-lite"/>
    </source>
</evidence>
<evidence type="ECO:0000313" key="2">
    <source>
        <dbReference type="EMBL" id="EEC74147.1"/>
    </source>
</evidence>